<accession>A0ABR7QDE9</accession>
<organism evidence="1 2">
    <name type="scientific">Kordia aestuariivivens</name>
    <dbReference type="NCBI Taxonomy" id="2759037"/>
    <lineage>
        <taxon>Bacteria</taxon>
        <taxon>Pseudomonadati</taxon>
        <taxon>Bacteroidota</taxon>
        <taxon>Flavobacteriia</taxon>
        <taxon>Flavobacteriales</taxon>
        <taxon>Flavobacteriaceae</taxon>
        <taxon>Kordia</taxon>
    </lineage>
</organism>
<dbReference type="RefSeq" id="WP_187563619.1">
    <property type="nucleotide sequence ID" value="NZ_JACGWS010000012.1"/>
</dbReference>
<evidence type="ECO:0008006" key="3">
    <source>
        <dbReference type="Google" id="ProtNLM"/>
    </source>
</evidence>
<name>A0ABR7QDE9_9FLAO</name>
<keyword evidence="2" id="KW-1185">Reference proteome</keyword>
<evidence type="ECO:0000313" key="2">
    <source>
        <dbReference type="Proteomes" id="UP000619238"/>
    </source>
</evidence>
<protein>
    <recommendedName>
        <fullName evidence="3">tRNA_anti-like</fullName>
    </recommendedName>
</protein>
<comment type="caution">
    <text evidence="1">The sequence shown here is derived from an EMBL/GenBank/DDBJ whole genome shotgun (WGS) entry which is preliminary data.</text>
</comment>
<proteinExistence type="predicted"/>
<evidence type="ECO:0000313" key="1">
    <source>
        <dbReference type="EMBL" id="MBC8756581.1"/>
    </source>
</evidence>
<reference evidence="1 2" key="1">
    <citation type="submission" date="2020-07" db="EMBL/GenBank/DDBJ databases">
        <title>Description of Kordia aestuariivivens sp. nov., isolated from a tidal flat.</title>
        <authorList>
            <person name="Park S."/>
            <person name="Yoon J.-H."/>
        </authorList>
    </citation>
    <scope>NUCLEOTIDE SEQUENCE [LARGE SCALE GENOMIC DNA]</scope>
    <source>
        <strain evidence="1 2">YSTF-M3</strain>
    </source>
</reference>
<dbReference type="EMBL" id="JACGWS010000012">
    <property type="protein sequence ID" value="MBC8756581.1"/>
    <property type="molecule type" value="Genomic_DNA"/>
</dbReference>
<dbReference type="Proteomes" id="UP000619238">
    <property type="component" value="Unassembled WGS sequence"/>
</dbReference>
<gene>
    <name evidence="1" type="ORF">H2O64_18055</name>
</gene>
<sequence>MSLSKKSKFLIGLVLIIAVSAYAGYKYAYAPHTAITDMEVAFEGTAIEFLEKIKENPESWTQGEKVIKLVGVITATDEKGISLNESIYFQLAEGTSTSELFENQKLKIMGRIIGYDDLMEELKLDKAIVIQK</sequence>